<evidence type="ECO:0000313" key="4">
    <source>
        <dbReference type="Proteomes" id="UP000623509"/>
    </source>
</evidence>
<evidence type="ECO:0000313" key="1">
    <source>
        <dbReference type="EMBL" id="KAF7599728.1"/>
    </source>
</evidence>
<comment type="caution">
    <text evidence="2">The sequence shown here is derived from an EMBL/GenBank/DDBJ whole genome shotgun (WGS) entry which is preliminary data.</text>
</comment>
<evidence type="ECO:0000313" key="3">
    <source>
        <dbReference type="Proteomes" id="UP000216107"/>
    </source>
</evidence>
<gene>
    <name evidence="1" type="ORF">BGI27_06495</name>
    <name evidence="2" type="ORF">CGU29_06935</name>
</gene>
<evidence type="ECO:0000313" key="2">
    <source>
        <dbReference type="EMBL" id="PAS93664.1"/>
    </source>
</evidence>
<evidence type="ECO:0008006" key="5">
    <source>
        <dbReference type="Google" id="ProtNLM"/>
    </source>
</evidence>
<reference evidence="1 4" key="1">
    <citation type="submission" date="2016-08" db="EMBL/GenBank/DDBJ databases">
        <title>Candidatus Dactylopiibacterium carminicum genome sequence.</title>
        <authorList>
            <person name="Ramirez-Puebla S.T."/>
            <person name="Ormeno-Orrillo E."/>
            <person name="Vera-Ponce De Leon A."/>
            <person name="Luis L."/>
            <person name="Sanchez-Flores A."/>
            <person name="Monica R."/>
            <person name="Martinez-Romero E."/>
        </authorList>
    </citation>
    <scope>NUCLEOTIDE SEQUENCE [LARGE SCALE GENOMIC DNA]</scope>
    <source>
        <strain evidence="1">END1</strain>
    </source>
</reference>
<organism evidence="2 3">
    <name type="scientific">Candidatus Dactylopiibacterium carminicum</name>
    <dbReference type="NCBI Taxonomy" id="857335"/>
    <lineage>
        <taxon>Bacteria</taxon>
        <taxon>Pseudomonadati</taxon>
        <taxon>Pseudomonadota</taxon>
        <taxon>Betaproteobacteria</taxon>
        <taxon>Rhodocyclales</taxon>
        <taxon>Rhodocyclaceae</taxon>
        <taxon>Candidatus Dactylopiibacterium</taxon>
    </lineage>
</organism>
<keyword evidence="4" id="KW-1185">Reference proteome</keyword>
<dbReference type="EMBL" id="NMRN01000014">
    <property type="protein sequence ID" value="PAS93664.1"/>
    <property type="molecule type" value="Genomic_DNA"/>
</dbReference>
<dbReference type="Proteomes" id="UP000216107">
    <property type="component" value="Unassembled WGS sequence"/>
</dbReference>
<protein>
    <recommendedName>
        <fullName evidence="5">Heparinase</fullName>
    </recommendedName>
</protein>
<reference evidence="2 3" key="2">
    <citation type="submission" date="2017-07" db="EMBL/GenBank/DDBJ databases">
        <title>Candidatus Dactylopiibacterium carminicum, a nitrogen-fixing symbiont of the cochineal insect Dactylopius coccus and Dactylopius opuntiae (Hemiptera: Coccoidea: Dactylopiidae).</title>
        <authorList>
            <person name="Vera A."/>
        </authorList>
    </citation>
    <scope>NUCLEOTIDE SEQUENCE [LARGE SCALE GENOMIC DNA]</scope>
    <source>
        <strain evidence="2 3">NFDCM</strain>
    </source>
</reference>
<proteinExistence type="predicted"/>
<dbReference type="AlphaFoldDB" id="A0A272EU87"/>
<accession>A0A272EU87</accession>
<dbReference type="EMBL" id="MDUX01000015">
    <property type="protein sequence ID" value="KAF7599728.1"/>
    <property type="molecule type" value="Genomic_DNA"/>
</dbReference>
<dbReference type="Proteomes" id="UP000623509">
    <property type="component" value="Unassembled WGS sequence"/>
</dbReference>
<sequence length="596" mass="66557">MDAPPSPLARSPFDEIVTQHLLPQLDHFCARLLAERRDLQLDGELVFSGKDKFLPGKIAKGMSYLLLAQPVGSSAQARHLAAFGEIAQLTLEDANDSWGIYYYLSALNGLREAGLLTRALSAGQLAALADKLDWRHFVDAESFRLKELPTNYYGVAFSIARLRFLLGWEDSRASEILLDKTLEHYRTYSGEYGFSDETEGQGRFDRYSVLLVAEICQRFIETGLEVTEQLRIWLKRASDVVLGQLSVNGAGFSFGRSIGAYGDTAFVEILTTAAHLDLLTPAQLDLAYAACTTSAARYAEFWFDAETHSVNLWDRGRRTDTYRGKHRILGENLSLLHQLFYTARQWEALGFHGKPPMADFSAALAELPRHALTWFARGEHDRTLITCRDGTHVISLPLISGGSGYHSQNPYFSIPFADGLIQAAPDTGWPQLLPRLLLADGSELIPAAFQQDLQIEQQGEQLLVRFHQAALDRLGGTEPQADTRVRVSTTYRFAPGEITREDCFTPQEPLQGARLSIEFGSFSRLPQCEGCEVRFAEGLVNEIAFEGAEQLQVADISTDPDYHTPTGPLLTRVRAETGELPAAGPWRLRWHMRYRN</sequence>
<name>A0A272EU87_9RHOO</name>